<dbReference type="PANTHER" id="PTHR36845">
    <property type="entry name" value="HYDROLASE, PUTATIVE (AFU_ORTHOLOGUE AFUA_7G05090)-RELATED"/>
    <property type="match status" value="1"/>
</dbReference>
<evidence type="ECO:0000256" key="2">
    <source>
        <dbReference type="ARBA" id="ARBA00038358"/>
    </source>
</evidence>
<dbReference type="RefSeq" id="WP_208608529.1">
    <property type="nucleotide sequence ID" value="NZ_FNUJ01000018.1"/>
</dbReference>
<dbReference type="Gene3D" id="1.50.10.10">
    <property type="match status" value="1"/>
</dbReference>
<proteinExistence type="inferred from homology"/>
<dbReference type="InterPro" id="IPR012341">
    <property type="entry name" value="6hp_glycosidase-like_sf"/>
</dbReference>
<dbReference type="InterPro" id="IPR008928">
    <property type="entry name" value="6-hairpin_glycosidase_sf"/>
</dbReference>
<organism evidence="3 4">
    <name type="scientific">Amycolatopsis pretoriensis</name>
    <dbReference type="NCBI Taxonomy" id="218821"/>
    <lineage>
        <taxon>Bacteria</taxon>
        <taxon>Bacillati</taxon>
        <taxon>Actinomycetota</taxon>
        <taxon>Actinomycetes</taxon>
        <taxon>Pseudonocardiales</taxon>
        <taxon>Pseudonocardiaceae</taxon>
        <taxon>Amycolatopsis</taxon>
    </lineage>
</organism>
<evidence type="ECO:0000256" key="1">
    <source>
        <dbReference type="ARBA" id="ARBA00022801"/>
    </source>
</evidence>
<dbReference type="InterPro" id="IPR052369">
    <property type="entry name" value="UG_Glycosaminoglycan_Hydrolase"/>
</dbReference>
<keyword evidence="1 3" id="KW-0378">Hydrolase</keyword>
<dbReference type="EMBL" id="FNUJ01000018">
    <property type="protein sequence ID" value="SEF38086.1"/>
    <property type="molecule type" value="Genomic_DNA"/>
</dbReference>
<accession>A0A1H5RIC2</accession>
<dbReference type="PANTHER" id="PTHR36845:SF1">
    <property type="entry name" value="HYDROLASE, PUTATIVE (AFU_ORTHOLOGUE AFUA_7G05090)-RELATED"/>
    <property type="match status" value="1"/>
</dbReference>
<gene>
    <name evidence="3" type="ORF">SAMN05421837_11837</name>
</gene>
<name>A0A1H5RIC2_9PSEU</name>
<dbReference type="GO" id="GO:0052757">
    <property type="term" value="F:chondroitin hydrolase activity"/>
    <property type="evidence" value="ECO:0007669"/>
    <property type="project" value="TreeGrafter"/>
</dbReference>
<sequence length="369" mass="39589">MDTISAARALMLGRLERTLADRLPGFPHFADPRTGEWTTTPDGDWTGGHFVGQLWLAAARDERFLGAAREYSARLDGREHSPTIFRGFLFHYGALLGGRLVGDEGAWDRAVRGAEGLMKAYNPAAGLVPLGTAAEEAHSVGDSETSIDAVGAVVSLLTAVADRVADPAMTEAAASHALRHIEICVRSDGSVCQSGTVDADTGAIVRRYSHKGFSAESTWARAQAWAMLAFAMAAHRLPGRPELLYTAIGVADWWSAHVPDDLVAYWDFDDPGTVRDTSSTAIAAAALLKLAELVTDGEPYRLLARRTVQALIGDYMRTVPGMPPSIRILGQGCYNKLIGLATAHELVWGDYYLTEALSVLAGELDPLSV</sequence>
<protein>
    <submittedName>
        <fullName evidence="3">Unsaturated chondroitin disaccharide hydrolase</fullName>
    </submittedName>
</protein>
<dbReference type="STRING" id="218821.SAMN05421837_11837"/>
<dbReference type="Proteomes" id="UP000198878">
    <property type="component" value="Unassembled WGS sequence"/>
</dbReference>
<reference evidence="4" key="1">
    <citation type="submission" date="2016-10" db="EMBL/GenBank/DDBJ databases">
        <authorList>
            <person name="Varghese N."/>
            <person name="Submissions S."/>
        </authorList>
    </citation>
    <scope>NUCLEOTIDE SEQUENCE [LARGE SCALE GENOMIC DNA]</scope>
    <source>
        <strain evidence="4">DSM 44654</strain>
    </source>
</reference>
<evidence type="ECO:0000313" key="3">
    <source>
        <dbReference type="EMBL" id="SEF38086.1"/>
    </source>
</evidence>
<dbReference type="GO" id="GO:0000272">
    <property type="term" value="P:polysaccharide catabolic process"/>
    <property type="evidence" value="ECO:0007669"/>
    <property type="project" value="TreeGrafter"/>
</dbReference>
<dbReference type="AlphaFoldDB" id="A0A1H5RIC2"/>
<comment type="similarity">
    <text evidence="2">Belongs to the glycosyl hydrolase 88 family.</text>
</comment>
<keyword evidence="4" id="KW-1185">Reference proteome</keyword>
<evidence type="ECO:0000313" key="4">
    <source>
        <dbReference type="Proteomes" id="UP000198878"/>
    </source>
</evidence>
<dbReference type="SUPFAM" id="SSF48208">
    <property type="entry name" value="Six-hairpin glycosidases"/>
    <property type="match status" value="1"/>
</dbReference>